<evidence type="ECO:0000313" key="10">
    <source>
        <dbReference type="EMBL" id="CAK9228516.1"/>
    </source>
</evidence>
<evidence type="ECO:0000256" key="5">
    <source>
        <dbReference type="ARBA" id="ARBA00022670"/>
    </source>
</evidence>
<evidence type="ECO:0000256" key="8">
    <source>
        <dbReference type="SAM" id="MobiDB-lite"/>
    </source>
</evidence>
<dbReference type="InterPro" id="IPR002410">
    <property type="entry name" value="Peptidase_S33"/>
</dbReference>
<protein>
    <recommendedName>
        <fullName evidence="7">Proline iminopeptidase</fullName>
        <ecNumber evidence="7">3.4.11.5</ecNumber>
    </recommendedName>
</protein>
<dbReference type="InterPro" id="IPR000073">
    <property type="entry name" value="AB_hydrolase_1"/>
</dbReference>
<keyword evidence="11" id="KW-1185">Reference proteome</keyword>
<evidence type="ECO:0000256" key="4">
    <source>
        <dbReference type="ARBA" id="ARBA00022438"/>
    </source>
</evidence>
<dbReference type="SUPFAM" id="SSF53474">
    <property type="entry name" value="alpha/beta-Hydrolases"/>
    <property type="match status" value="1"/>
</dbReference>
<dbReference type="Gene3D" id="3.40.50.1820">
    <property type="entry name" value="alpha/beta hydrolase"/>
    <property type="match status" value="1"/>
</dbReference>
<dbReference type="EC" id="3.4.11.5" evidence="7"/>
<organism evidence="10 11">
    <name type="scientific">Sphagnum troendelagicum</name>
    <dbReference type="NCBI Taxonomy" id="128251"/>
    <lineage>
        <taxon>Eukaryota</taxon>
        <taxon>Viridiplantae</taxon>
        <taxon>Streptophyta</taxon>
        <taxon>Embryophyta</taxon>
        <taxon>Bryophyta</taxon>
        <taxon>Sphagnophytina</taxon>
        <taxon>Sphagnopsida</taxon>
        <taxon>Sphagnales</taxon>
        <taxon>Sphagnaceae</taxon>
        <taxon>Sphagnum</taxon>
    </lineage>
</organism>
<sequence length="524" mass="58008">MASSCSFLVPSSPVFPSHATLPHSSKRWRLPVFCENVRVRGSMKWRKCSHDFYSSPAMLLPFTRVHNRGQWRDSSSRRKQLLCTRCYLDEAGGMSSSLEAKKNQAGAKKSSSSSSTTASAGAGEKAMPVQEAEASTSGTLYPPSVSHKKGYLEVSSLHTIYYEVFGNPKGRPVVFLHGGPGAGCSERHARFFDPQHYRIVLFDQRGCGKSSPRGSLEKNTTWDLVADIEKLRLQLGVTRWMVMGGSWGVTLALAYAQSHPKSVAALILRGVCLLRPQEIDWFYKQGANALFPFGWEELLSVLESSERNNILSSYYRRLTSSDTSIQQQAAQAWLRWEMGLSFFSTSPFVVSWDGQQYLTIPSPQVAPGVTQESSNQTRNGKSRGRLTGSSPSPSQTETQTAPSSSSSSGTSSTAQPSINQSQSNKINMSSQLAQARLECHYFVNGGFLEDNQLLLGIPRMQSIPGIIVQGRYDFVCPLVNAFDLHRAWPEAQLRIVPNAGHSMYEQGIMDELLRATETFKQLEY</sequence>
<dbReference type="Proteomes" id="UP001497512">
    <property type="component" value="Chromosome 6"/>
</dbReference>
<dbReference type="PANTHER" id="PTHR43722">
    <property type="entry name" value="PROLINE IMINOPEPTIDASE"/>
    <property type="match status" value="1"/>
</dbReference>
<accession>A0ABP0URN6</accession>
<dbReference type="EMBL" id="OZ019898">
    <property type="protein sequence ID" value="CAK9228516.1"/>
    <property type="molecule type" value="Genomic_DNA"/>
</dbReference>
<proteinExistence type="inferred from homology"/>
<evidence type="ECO:0000256" key="2">
    <source>
        <dbReference type="ARBA" id="ARBA00004496"/>
    </source>
</evidence>
<keyword evidence="6 7" id="KW-0378">Hydrolase</keyword>
<evidence type="ECO:0000256" key="3">
    <source>
        <dbReference type="ARBA" id="ARBA00010088"/>
    </source>
</evidence>
<dbReference type="InterPro" id="IPR029058">
    <property type="entry name" value="AB_hydrolase_fold"/>
</dbReference>
<keyword evidence="5 7" id="KW-0645">Protease</keyword>
<dbReference type="NCBIfam" id="TIGR01249">
    <property type="entry name" value="pro_imino_pep_1"/>
    <property type="match status" value="1"/>
</dbReference>
<comment type="catalytic activity">
    <reaction evidence="1 7">
        <text>Release of N-terminal proline from a peptide.</text>
        <dbReference type="EC" id="3.4.11.5"/>
    </reaction>
</comment>
<evidence type="ECO:0000256" key="6">
    <source>
        <dbReference type="ARBA" id="ARBA00022801"/>
    </source>
</evidence>
<dbReference type="PRINTS" id="PR00793">
    <property type="entry name" value="PROAMNOPTASE"/>
</dbReference>
<feature type="region of interest" description="Disordered" evidence="8">
    <location>
        <begin position="98"/>
        <end position="141"/>
    </location>
</feature>
<feature type="compositionally biased region" description="Low complexity" evidence="8">
    <location>
        <begin position="103"/>
        <end position="126"/>
    </location>
</feature>
<feature type="region of interest" description="Disordered" evidence="8">
    <location>
        <begin position="363"/>
        <end position="426"/>
    </location>
</feature>
<evidence type="ECO:0000259" key="9">
    <source>
        <dbReference type="Pfam" id="PF00561"/>
    </source>
</evidence>
<feature type="domain" description="AB hydrolase-1" evidence="9">
    <location>
        <begin position="172"/>
        <end position="506"/>
    </location>
</feature>
<gene>
    <name evidence="10" type="ORF">CSSPTR1EN2_LOCUS19156</name>
</gene>
<name>A0ABP0URN6_9BRYO</name>
<feature type="compositionally biased region" description="Low complexity" evidence="8">
    <location>
        <begin position="387"/>
        <end position="417"/>
    </location>
</feature>
<comment type="similarity">
    <text evidence="3 7">Belongs to the peptidase S33 family.</text>
</comment>
<evidence type="ECO:0000256" key="7">
    <source>
        <dbReference type="RuleBase" id="RU003421"/>
    </source>
</evidence>
<evidence type="ECO:0000313" key="11">
    <source>
        <dbReference type="Proteomes" id="UP001497512"/>
    </source>
</evidence>
<keyword evidence="4 7" id="KW-0031">Aminopeptidase</keyword>
<dbReference type="InterPro" id="IPR005944">
    <property type="entry name" value="Pro_iminopeptidase"/>
</dbReference>
<dbReference type="Pfam" id="PF00561">
    <property type="entry name" value="Abhydrolase_1"/>
    <property type="match status" value="1"/>
</dbReference>
<dbReference type="PANTHER" id="PTHR43722:SF2">
    <property type="entry name" value="PROLINE IMINOPEPTIDASE"/>
    <property type="match status" value="1"/>
</dbReference>
<evidence type="ECO:0000256" key="1">
    <source>
        <dbReference type="ARBA" id="ARBA00001585"/>
    </source>
</evidence>
<feature type="compositionally biased region" description="Polar residues" evidence="8">
    <location>
        <begin position="370"/>
        <end position="379"/>
    </location>
</feature>
<comment type="subcellular location">
    <subcellularLocation>
        <location evidence="2">Cytoplasm</location>
    </subcellularLocation>
</comment>
<reference evidence="10" key="1">
    <citation type="submission" date="2024-02" db="EMBL/GenBank/DDBJ databases">
        <authorList>
            <consortium name="ELIXIR-Norway"/>
            <consortium name="Elixir Norway"/>
        </authorList>
    </citation>
    <scope>NUCLEOTIDE SEQUENCE</scope>
</reference>